<dbReference type="InterPro" id="IPR049383">
    <property type="entry name" value="UbiD-like_N"/>
</dbReference>
<dbReference type="NCBIfam" id="TIGR03701">
    <property type="entry name" value="mena_SCO4490"/>
    <property type="match status" value="1"/>
</dbReference>
<feature type="domain" description="3-octaprenyl-4-hydroxybenzoate carboxy-lyase-like C-terminal" evidence="4">
    <location>
        <begin position="322"/>
        <end position="444"/>
    </location>
</feature>
<feature type="domain" description="3-octaprenyl-4-hydroxybenzoate carboxy-lyase-like N-terminal" evidence="3">
    <location>
        <begin position="10"/>
        <end position="88"/>
    </location>
</feature>
<dbReference type="Proteomes" id="UP001204798">
    <property type="component" value="Unassembled WGS sequence"/>
</dbReference>
<dbReference type="EMBL" id="JANUCP010000002">
    <property type="protein sequence ID" value="MCS3919216.1"/>
    <property type="molecule type" value="Genomic_DNA"/>
</dbReference>
<evidence type="ECO:0000259" key="4">
    <source>
        <dbReference type="Pfam" id="PF20696"/>
    </source>
</evidence>
<gene>
    <name evidence="5" type="ORF">M2350_001616</name>
</gene>
<dbReference type="EC" id="4.1.1.98" evidence="5"/>
<dbReference type="InterPro" id="IPR002830">
    <property type="entry name" value="UbiD"/>
</dbReference>
<organism evidence="5 6">
    <name type="scientific">Candidatus Fervidibacter sacchari</name>
    <dbReference type="NCBI Taxonomy" id="1448929"/>
    <lineage>
        <taxon>Bacteria</taxon>
        <taxon>Candidatus Fervidibacterota</taxon>
        <taxon>Candidatus Fervidibacter</taxon>
    </lineage>
</organism>
<comment type="caution">
    <text evidence="5">The sequence shown here is derived from an EMBL/GenBank/DDBJ whole genome shotgun (WGS) entry which is preliminary data.</text>
</comment>
<evidence type="ECO:0000313" key="5">
    <source>
        <dbReference type="EMBL" id="MCS3919216.1"/>
    </source>
</evidence>
<dbReference type="RefSeq" id="WP_259095423.1">
    <property type="nucleotide sequence ID" value="NZ_CP130454.1"/>
</dbReference>
<reference evidence="5 6" key="1">
    <citation type="submission" date="2022-08" db="EMBL/GenBank/DDBJ databases">
        <title>Bacterial and archaeal communities from various locations to study Microbial Dark Matter (Phase II).</title>
        <authorList>
            <person name="Stepanauskas R."/>
        </authorList>
    </citation>
    <scope>NUCLEOTIDE SEQUENCE [LARGE SCALE GENOMIC DNA]</scope>
    <source>
        <strain evidence="5 6">PD1</strain>
    </source>
</reference>
<dbReference type="Pfam" id="PF01977">
    <property type="entry name" value="UbiD"/>
    <property type="match status" value="1"/>
</dbReference>
<name>A0ABT2EMP1_9BACT</name>
<dbReference type="PANTHER" id="PTHR30108">
    <property type="entry name" value="3-OCTAPRENYL-4-HYDROXYBENZOATE CARBOXY-LYASE-RELATED"/>
    <property type="match status" value="1"/>
</dbReference>
<protein>
    <submittedName>
        <fullName evidence="5">4-hydroxy-3-polyprenylbenzoate decarboxylase</fullName>
        <ecNumber evidence="5">4.1.1.98</ecNumber>
    </submittedName>
</protein>
<dbReference type="Pfam" id="PF20696">
    <property type="entry name" value="UbiD_C"/>
    <property type="match status" value="1"/>
</dbReference>
<feature type="domain" description="3-octaprenyl-4-hydroxybenzoate carboxy-lyase-like Rift-related" evidence="2">
    <location>
        <begin position="118"/>
        <end position="315"/>
    </location>
</feature>
<evidence type="ECO:0000259" key="2">
    <source>
        <dbReference type="Pfam" id="PF01977"/>
    </source>
</evidence>
<dbReference type="InterPro" id="IPR049381">
    <property type="entry name" value="UbiD-like_C"/>
</dbReference>
<keyword evidence="6" id="KW-1185">Reference proteome</keyword>
<dbReference type="Gene3D" id="1.20.5.570">
    <property type="entry name" value="Single helix bin"/>
    <property type="match status" value="1"/>
</dbReference>
<evidence type="ECO:0000259" key="3">
    <source>
        <dbReference type="Pfam" id="PF20695"/>
    </source>
</evidence>
<dbReference type="InterPro" id="IPR022390">
    <property type="entry name" value="HBDC"/>
</dbReference>
<keyword evidence="5" id="KW-0456">Lyase</keyword>
<sequence>MAFRDLREYLQTLERRGDLARIKVEVDWHLEMTEIIDRTVKRGGPALLFERVKGYDIPVAANLFGTKERVKLVLGGDPDDIAKEIASLLKPEIPETLWEKVKVLPKLAQLANFPPKRVRTGPCKEVIKKGKDVNLFELPIPQCWPKDGGRYITLGLSFTQTPDGKGKNVGTYRLQVFDERTLGFHAQTHKDGFRHFLMWEREGKDMPCAVALGGDPVLVYCATAPLPEDVDELLLAGFLRKQPVEVVPCETVPLEVPADAEIVIEGYVKAGERRLEGPFGDHMGVYSLPDEYPVFHVTCITMRREPIYPHTIVGKHLHEDYWLGKATERIFLPLIQLILPEVVDINFPLEGVFHNWAIVSIRKRYPGHARKVMHALWGLGQMMFTKVLVVVDDDCDVHNMSEVLWRMFGFIDPGRDIVIVEGPVDDLNFASPLPRYGTKMGIDATRKWKEEGFNRPWPEDIVMDENVKRRVDEIWGQLGIG</sequence>
<dbReference type="Pfam" id="PF20695">
    <property type="entry name" value="UbiD_N"/>
    <property type="match status" value="1"/>
</dbReference>
<dbReference type="GO" id="GO:0008694">
    <property type="term" value="F:4-hydroxy-3-polyprenylbenzoate decarboxylase activity"/>
    <property type="evidence" value="ECO:0007669"/>
    <property type="project" value="UniProtKB-EC"/>
</dbReference>
<dbReference type="SUPFAM" id="SSF50475">
    <property type="entry name" value="FMN-binding split barrel"/>
    <property type="match status" value="1"/>
</dbReference>
<dbReference type="Gene3D" id="3.40.1670.10">
    <property type="entry name" value="UbiD C-terminal domain-like"/>
    <property type="match status" value="1"/>
</dbReference>
<accession>A0ABT2EMP1</accession>
<dbReference type="InterPro" id="IPR048304">
    <property type="entry name" value="UbiD_Rift_dom"/>
</dbReference>
<dbReference type="NCBIfam" id="TIGR00148">
    <property type="entry name" value="UbiD family decarboxylase"/>
    <property type="match status" value="1"/>
</dbReference>
<proteinExistence type="inferred from homology"/>
<dbReference type="SUPFAM" id="SSF143968">
    <property type="entry name" value="UbiD C-terminal domain-like"/>
    <property type="match status" value="1"/>
</dbReference>
<dbReference type="PANTHER" id="PTHR30108:SF17">
    <property type="entry name" value="FERULIC ACID DECARBOXYLASE 1"/>
    <property type="match status" value="1"/>
</dbReference>
<evidence type="ECO:0000313" key="6">
    <source>
        <dbReference type="Proteomes" id="UP001204798"/>
    </source>
</evidence>
<comment type="similarity">
    <text evidence="1">Belongs to the UbiD family.</text>
</comment>
<evidence type="ECO:0000256" key="1">
    <source>
        <dbReference type="ARBA" id="ARBA00010021"/>
    </source>
</evidence>